<evidence type="ECO:0000256" key="5">
    <source>
        <dbReference type="SAM" id="MobiDB-lite"/>
    </source>
</evidence>
<keyword evidence="3" id="KW-0804">Transcription</keyword>
<gene>
    <name evidence="8" type="primary">nwsB</name>
    <name evidence="8" type="ORF">CATMQ487_04240</name>
</gene>
<reference evidence="8" key="1">
    <citation type="submission" date="2022-04" db="EMBL/GenBank/DDBJ databases">
        <title>Whole genome sequence of Sphaerotilus sp. FB-5.</title>
        <authorList>
            <person name="Takeda M."/>
            <person name="Narihara S."/>
            <person name="Akimoto M."/>
            <person name="Akimoto R."/>
            <person name="Nishiyashiki S."/>
            <person name="Murakami T."/>
        </authorList>
    </citation>
    <scope>NUCLEOTIDE SEQUENCE</scope>
    <source>
        <strain evidence="8">FB-5</strain>
    </source>
</reference>
<keyword evidence="9" id="KW-1185">Reference proteome</keyword>
<dbReference type="RefSeq" id="WP_251971741.1">
    <property type="nucleotide sequence ID" value="NZ_AP025730.1"/>
</dbReference>
<keyword evidence="4" id="KW-0597">Phosphoprotein</keyword>
<dbReference type="InterPro" id="IPR036388">
    <property type="entry name" value="WH-like_DNA-bd_sf"/>
</dbReference>
<evidence type="ECO:0000256" key="1">
    <source>
        <dbReference type="ARBA" id="ARBA00023015"/>
    </source>
</evidence>
<dbReference type="InterPro" id="IPR011006">
    <property type="entry name" value="CheY-like_superfamily"/>
</dbReference>
<dbReference type="SMART" id="SM00448">
    <property type="entry name" value="REC"/>
    <property type="match status" value="1"/>
</dbReference>
<feature type="modified residue" description="4-aspartylphosphate" evidence="4">
    <location>
        <position position="77"/>
    </location>
</feature>
<feature type="domain" description="HTH luxR-type" evidence="6">
    <location>
        <begin position="161"/>
        <end position="226"/>
    </location>
</feature>
<dbReference type="EMBL" id="AP025730">
    <property type="protein sequence ID" value="BDI03454.1"/>
    <property type="molecule type" value="Genomic_DNA"/>
</dbReference>
<dbReference type="Gene3D" id="3.40.50.2300">
    <property type="match status" value="1"/>
</dbReference>
<dbReference type="CDD" id="cd17537">
    <property type="entry name" value="REC_FixJ"/>
    <property type="match status" value="1"/>
</dbReference>
<dbReference type="PRINTS" id="PR00038">
    <property type="entry name" value="HTHLUXR"/>
</dbReference>
<proteinExistence type="predicted"/>
<dbReference type="PANTHER" id="PTHR44688">
    <property type="entry name" value="DNA-BINDING TRANSCRIPTIONAL ACTIVATOR DEVR_DOSR"/>
    <property type="match status" value="1"/>
</dbReference>
<evidence type="ECO:0000256" key="4">
    <source>
        <dbReference type="PROSITE-ProRule" id="PRU00169"/>
    </source>
</evidence>
<feature type="region of interest" description="Disordered" evidence="5">
    <location>
        <begin position="1"/>
        <end position="23"/>
    </location>
</feature>
<dbReference type="Proteomes" id="UP001057498">
    <property type="component" value="Chromosome"/>
</dbReference>
<dbReference type="Pfam" id="PF00196">
    <property type="entry name" value="GerE"/>
    <property type="match status" value="1"/>
</dbReference>
<dbReference type="InterPro" id="IPR016032">
    <property type="entry name" value="Sig_transdc_resp-reg_C-effctor"/>
</dbReference>
<dbReference type="PROSITE" id="PS50110">
    <property type="entry name" value="RESPONSE_REGULATORY"/>
    <property type="match status" value="1"/>
</dbReference>
<evidence type="ECO:0000256" key="2">
    <source>
        <dbReference type="ARBA" id="ARBA00023125"/>
    </source>
</evidence>
<accession>A0ABM7YFQ8</accession>
<dbReference type="PROSITE" id="PS50043">
    <property type="entry name" value="HTH_LUXR_2"/>
    <property type="match status" value="1"/>
</dbReference>
<dbReference type="SUPFAM" id="SSF52172">
    <property type="entry name" value="CheY-like"/>
    <property type="match status" value="1"/>
</dbReference>
<protein>
    <submittedName>
        <fullName evidence="8">DNA-binding response regulator</fullName>
    </submittedName>
</protein>
<dbReference type="InterPro" id="IPR001789">
    <property type="entry name" value="Sig_transdc_resp-reg_receiver"/>
</dbReference>
<sequence>MTAPSHAPSSAPPTPIDTTDASDPPLVFVVDDDLSMREALSSLIRSAGLRVETWASPAEFLDRLEHPVAGPACLVLDVRMPGMTGLELQQQLAERSAGGRPWPIVFITGHGDIPMTVRAMRAGAIEFLPKPFSDQELLAAIDLALAQARAAQHDAAARQSVQARFDTLTPREREVLLLMVQGLRNKLTADRLGISEVTVKVHRHHVMEKMRASSLPMLVDMVDRLGLRGNVSGG</sequence>
<dbReference type="Gene3D" id="1.10.10.10">
    <property type="entry name" value="Winged helix-like DNA-binding domain superfamily/Winged helix DNA-binding domain"/>
    <property type="match status" value="1"/>
</dbReference>
<evidence type="ECO:0000259" key="6">
    <source>
        <dbReference type="PROSITE" id="PS50043"/>
    </source>
</evidence>
<evidence type="ECO:0000256" key="3">
    <source>
        <dbReference type="ARBA" id="ARBA00023163"/>
    </source>
</evidence>
<dbReference type="Pfam" id="PF00072">
    <property type="entry name" value="Response_reg"/>
    <property type="match status" value="1"/>
</dbReference>
<dbReference type="PANTHER" id="PTHR44688:SF16">
    <property type="entry name" value="DNA-BINDING TRANSCRIPTIONAL ACTIVATOR DEVR_DOSR"/>
    <property type="match status" value="1"/>
</dbReference>
<dbReference type="SUPFAM" id="SSF46894">
    <property type="entry name" value="C-terminal effector domain of the bipartite response regulators"/>
    <property type="match status" value="1"/>
</dbReference>
<evidence type="ECO:0000313" key="9">
    <source>
        <dbReference type="Proteomes" id="UP001057498"/>
    </source>
</evidence>
<evidence type="ECO:0000313" key="8">
    <source>
        <dbReference type="EMBL" id="BDI03454.1"/>
    </source>
</evidence>
<name>A0ABM7YFQ8_9BURK</name>
<dbReference type="GO" id="GO:0003677">
    <property type="term" value="F:DNA binding"/>
    <property type="evidence" value="ECO:0007669"/>
    <property type="project" value="UniProtKB-KW"/>
</dbReference>
<evidence type="ECO:0000259" key="7">
    <source>
        <dbReference type="PROSITE" id="PS50110"/>
    </source>
</evidence>
<dbReference type="InterPro" id="IPR000792">
    <property type="entry name" value="Tscrpt_reg_LuxR_C"/>
</dbReference>
<feature type="domain" description="Response regulatory" evidence="7">
    <location>
        <begin position="26"/>
        <end position="145"/>
    </location>
</feature>
<keyword evidence="1" id="KW-0805">Transcription regulation</keyword>
<dbReference type="CDD" id="cd06170">
    <property type="entry name" value="LuxR_C_like"/>
    <property type="match status" value="1"/>
</dbReference>
<dbReference type="SMART" id="SM00421">
    <property type="entry name" value="HTH_LUXR"/>
    <property type="match status" value="1"/>
</dbReference>
<organism evidence="8 9">
    <name type="scientific">Sphaerotilus microaerophilus</name>
    <dbReference type="NCBI Taxonomy" id="2914710"/>
    <lineage>
        <taxon>Bacteria</taxon>
        <taxon>Pseudomonadati</taxon>
        <taxon>Pseudomonadota</taxon>
        <taxon>Betaproteobacteria</taxon>
        <taxon>Burkholderiales</taxon>
        <taxon>Sphaerotilaceae</taxon>
        <taxon>Sphaerotilus</taxon>
    </lineage>
</organism>
<keyword evidence="2 8" id="KW-0238">DNA-binding</keyword>